<dbReference type="EC" id="2.7.3.9" evidence="5 16"/>
<dbReference type="PANTHER" id="PTHR46244:SF6">
    <property type="entry name" value="PHOSPHOENOLPYRUVATE-PROTEIN PHOSPHOTRANSFERASE"/>
    <property type="match status" value="1"/>
</dbReference>
<evidence type="ECO:0000256" key="1">
    <source>
        <dbReference type="ARBA" id="ARBA00000683"/>
    </source>
</evidence>
<feature type="domain" description="Phosphotransferase system enzyme I N-terminal" evidence="22">
    <location>
        <begin position="17"/>
        <end position="140"/>
    </location>
</feature>
<keyword evidence="14 16" id="KW-0460">Magnesium</keyword>
<evidence type="ECO:0000256" key="7">
    <source>
        <dbReference type="ARBA" id="ARBA00022448"/>
    </source>
</evidence>
<dbReference type="KEGG" id="obg:Verru16b_01966"/>
<comment type="function">
    <text evidence="16">General (non sugar-specific) component of the phosphoenolpyruvate-dependent sugar phosphotransferase system (sugar PTS). This major carbohydrate active-transport system catalyzes the phosphorylation of incoming sugar substrates concomitantly with their translocation across the cell membrane. Enzyme I transfers the phosphoryl group from phosphoenolpyruvate (PEP) to the phosphoryl carrier protein (HPr).</text>
</comment>
<dbReference type="InterPro" id="IPR000121">
    <property type="entry name" value="PEP_util_C"/>
</dbReference>
<evidence type="ECO:0000256" key="5">
    <source>
        <dbReference type="ARBA" id="ARBA00012232"/>
    </source>
</evidence>
<feature type="binding site" evidence="19">
    <location>
        <position position="447"/>
    </location>
    <ligand>
        <name>Mg(2+)</name>
        <dbReference type="ChEBI" id="CHEBI:18420"/>
    </ligand>
</feature>
<evidence type="ECO:0000313" key="23">
    <source>
        <dbReference type="EMBL" id="AOS44897.1"/>
    </source>
</evidence>
<protein>
    <recommendedName>
        <fullName evidence="6 16">Phosphoenolpyruvate-protein phosphotransferase</fullName>
        <ecNumber evidence="5 16">2.7.3.9</ecNumber>
    </recommendedName>
    <alternativeName>
        <fullName evidence="15 16">Phosphotransferase system, enzyme I</fullName>
    </alternativeName>
</protein>
<dbReference type="Proteomes" id="UP000095228">
    <property type="component" value="Chromosome"/>
</dbReference>
<dbReference type="PATRIC" id="fig|1838286.3.peg.1980"/>
<dbReference type="NCBIfam" id="TIGR01417">
    <property type="entry name" value="PTS_I_fam"/>
    <property type="match status" value="1"/>
</dbReference>
<evidence type="ECO:0000256" key="6">
    <source>
        <dbReference type="ARBA" id="ARBA00016544"/>
    </source>
</evidence>
<evidence type="ECO:0000256" key="18">
    <source>
        <dbReference type="PIRSR" id="PIRSR000732-2"/>
    </source>
</evidence>
<accession>A0A1D8AVH4</accession>
<keyword evidence="9 16" id="KW-0762">Sugar transport</keyword>
<proteinExistence type="inferred from homology"/>
<evidence type="ECO:0000256" key="3">
    <source>
        <dbReference type="ARBA" id="ARBA00004496"/>
    </source>
</evidence>
<dbReference type="InterPro" id="IPR015813">
    <property type="entry name" value="Pyrv/PenolPyrv_kinase-like_dom"/>
</dbReference>
<sequence>MERRCMPTPAKSEIIIQGLAASKGIAYGRVFLYLQSELEIPRYAVDPDKRVAEIARFEQALVTTRQQIAKIQEEVSKNLSEEEALIFDAHQMVLEDQALIGETIRDFQKSGLNIETCFNAVAQRYIQAFAEIDDEYLRERAADIKDVAKRVLHVLLGQTAGSLTELVDKRIIVAKDISPSEAAGIDRSAALGIVTDAGSRTSHAVIVARSMKIPAVVGAVDLTGRLKDGDWLLVDGYDGVIVINPNEQTLFRYGKIQKAKQTFESRLMTVNDMAAETLDGVRVTLRANIEKPDEIALVKQYRAAGVGLYRTEFLFLSSTKVPTEEQQYVAYREIVAGLAPDPVTIRTLDVGGDKPLPGDPGLIGPEANPFLGFRAIRMCLENPVMFKDQLRAILRASAHGKVEIMYPMISGPEELDRANALLDEAKAELKQRGQAFDAKVRVGTMIEIPSAAIAGDVLAEHSDFFSIGTNDLIQYLLAIDRGNSRIAHLYDPTHPAVVRTLKQIVDTGHARGLKVSVCGEMAGDALYAPLLLGLGVDELSLTPTLVPSVRYLIRAMKMSDAKKLAAEALKQKDAKKTYAMVEAFYNDRMGGE</sequence>
<evidence type="ECO:0000256" key="4">
    <source>
        <dbReference type="ARBA" id="ARBA00007837"/>
    </source>
</evidence>
<keyword evidence="10 16" id="KW-0808">Transferase</keyword>
<evidence type="ECO:0000259" key="21">
    <source>
        <dbReference type="Pfam" id="PF02896"/>
    </source>
</evidence>
<comment type="subcellular location">
    <subcellularLocation>
        <location evidence="3 16">Cytoplasm</location>
    </subcellularLocation>
</comment>
<dbReference type="InterPro" id="IPR008731">
    <property type="entry name" value="PTS_EIN"/>
</dbReference>
<feature type="binding site" evidence="18">
    <location>
        <begin position="470"/>
        <end position="471"/>
    </location>
    <ligand>
        <name>phosphoenolpyruvate</name>
        <dbReference type="ChEBI" id="CHEBI:58702"/>
    </ligand>
</feature>
<keyword evidence="12 16" id="KW-0479">Metal-binding</keyword>
<evidence type="ECO:0000256" key="14">
    <source>
        <dbReference type="ARBA" id="ARBA00022842"/>
    </source>
</evidence>
<dbReference type="GO" id="GO:0008965">
    <property type="term" value="F:phosphoenolpyruvate-protein phosphotransferase activity"/>
    <property type="evidence" value="ECO:0007669"/>
    <property type="project" value="UniProtKB-EC"/>
</dbReference>
<feature type="active site" description="Proton donor" evidence="17">
    <location>
        <position position="518"/>
    </location>
</feature>
<dbReference type="SUPFAM" id="SSF47831">
    <property type="entry name" value="Enzyme I of the PEP:sugar phosphotransferase system HPr-binding (sub)domain"/>
    <property type="match status" value="1"/>
</dbReference>
<feature type="binding site" evidence="19">
    <location>
        <position position="471"/>
    </location>
    <ligand>
        <name>Mg(2+)</name>
        <dbReference type="ChEBI" id="CHEBI:18420"/>
    </ligand>
</feature>
<dbReference type="GO" id="GO:0009401">
    <property type="term" value="P:phosphoenolpyruvate-dependent sugar phosphotransferase system"/>
    <property type="evidence" value="ECO:0007669"/>
    <property type="project" value="UniProtKB-KW"/>
</dbReference>
<dbReference type="PIRSF" id="PIRSF000732">
    <property type="entry name" value="PTS_enzyme_I"/>
    <property type="match status" value="1"/>
</dbReference>
<feature type="binding site" evidence="18">
    <location>
        <position position="346"/>
    </location>
    <ligand>
        <name>phosphoenolpyruvate</name>
        <dbReference type="ChEBI" id="CHEBI:58702"/>
    </ligand>
</feature>
<keyword evidence="23" id="KW-0670">Pyruvate</keyword>
<dbReference type="Pfam" id="PF05524">
    <property type="entry name" value="PEP-utilisers_N"/>
    <property type="match status" value="1"/>
</dbReference>
<evidence type="ECO:0000256" key="16">
    <source>
        <dbReference type="PIRNR" id="PIRNR000732"/>
    </source>
</evidence>
<comment type="cofactor">
    <cofactor evidence="2 16 19">
        <name>Mg(2+)</name>
        <dbReference type="ChEBI" id="CHEBI:18420"/>
    </cofactor>
</comment>
<dbReference type="Gene3D" id="1.10.274.10">
    <property type="entry name" value="PtsI, HPr-binding domain"/>
    <property type="match status" value="1"/>
</dbReference>
<dbReference type="Gene3D" id="3.50.30.10">
    <property type="entry name" value="Phosphohistidine domain"/>
    <property type="match status" value="1"/>
</dbReference>
<evidence type="ECO:0000313" key="24">
    <source>
        <dbReference type="Proteomes" id="UP000095228"/>
    </source>
</evidence>
<dbReference type="GO" id="GO:0016301">
    <property type="term" value="F:kinase activity"/>
    <property type="evidence" value="ECO:0007669"/>
    <property type="project" value="UniProtKB-KW"/>
</dbReference>
<dbReference type="GO" id="GO:0005737">
    <property type="term" value="C:cytoplasm"/>
    <property type="evidence" value="ECO:0007669"/>
    <property type="project" value="UniProtKB-SubCell"/>
</dbReference>
<dbReference type="PRINTS" id="PR01736">
    <property type="entry name" value="PHPHTRNFRASE"/>
</dbReference>
<gene>
    <name evidence="23" type="primary">ptsI</name>
    <name evidence="23" type="ORF">Verru16b_01966</name>
</gene>
<dbReference type="EMBL" id="CP016094">
    <property type="protein sequence ID" value="AOS44897.1"/>
    <property type="molecule type" value="Genomic_DNA"/>
</dbReference>
<evidence type="ECO:0000256" key="9">
    <source>
        <dbReference type="ARBA" id="ARBA00022597"/>
    </source>
</evidence>
<dbReference type="PROSITE" id="PS00742">
    <property type="entry name" value="PEP_ENZYMES_2"/>
    <property type="match status" value="1"/>
</dbReference>
<dbReference type="SUPFAM" id="SSF51621">
    <property type="entry name" value="Phosphoenolpyruvate/pyruvate domain"/>
    <property type="match status" value="1"/>
</dbReference>
<feature type="binding site" evidence="18">
    <location>
        <position position="310"/>
    </location>
    <ligand>
        <name>phosphoenolpyruvate</name>
        <dbReference type="ChEBI" id="CHEBI:58702"/>
    </ligand>
</feature>
<dbReference type="Gene3D" id="3.20.20.60">
    <property type="entry name" value="Phosphoenolpyruvate-binding domains"/>
    <property type="match status" value="1"/>
</dbReference>
<dbReference type="InterPro" id="IPR024692">
    <property type="entry name" value="PTS_EI"/>
</dbReference>
<comment type="similarity">
    <text evidence="4 16">Belongs to the PEP-utilizing enzyme family.</text>
</comment>
<feature type="domain" description="PEP-utilising enzyme mobile" evidence="20">
    <location>
        <begin position="168"/>
        <end position="239"/>
    </location>
</feature>
<evidence type="ECO:0000259" key="22">
    <source>
        <dbReference type="Pfam" id="PF05524"/>
    </source>
</evidence>
<feature type="binding site" evidence="18">
    <location>
        <position position="481"/>
    </location>
    <ligand>
        <name>phosphoenolpyruvate</name>
        <dbReference type="ChEBI" id="CHEBI:58702"/>
    </ligand>
</feature>
<evidence type="ECO:0000256" key="2">
    <source>
        <dbReference type="ARBA" id="ARBA00001946"/>
    </source>
</evidence>
<keyword evidence="13 16" id="KW-0418">Kinase</keyword>
<keyword evidence="24" id="KW-1185">Reference proteome</keyword>
<evidence type="ECO:0000256" key="19">
    <source>
        <dbReference type="PIRSR" id="PIRSR000732-3"/>
    </source>
</evidence>
<evidence type="ECO:0000256" key="11">
    <source>
        <dbReference type="ARBA" id="ARBA00022683"/>
    </source>
</evidence>
<evidence type="ECO:0000256" key="8">
    <source>
        <dbReference type="ARBA" id="ARBA00022490"/>
    </source>
</evidence>
<dbReference type="Pfam" id="PF00391">
    <property type="entry name" value="PEP-utilizers"/>
    <property type="match status" value="1"/>
</dbReference>
<reference evidence="23 24" key="1">
    <citation type="submission" date="2016-06" db="EMBL/GenBank/DDBJ databases">
        <title>Three novel species with peptidoglycan cell walls form the new genus Lacunisphaera gen. nov. in the family Opitutaceae of the verrucomicrobial subdivision 4.</title>
        <authorList>
            <person name="Rast P."/>
            <person name="Gloeckner I."/>
            <person name="Jogler M."/>
            <person name="Boedeker C."/>
            <person name="Jeske O."/>
            <person name="Wiegand S."/>
            <person name="Reinhardt R."/>
            <person name="Schumann P."/>
            <person name="Rohde M."/>
            <person name="Spring S."/>
            <person name="Gloeckner F.O."/>
            <person name="Jogler C."/>
        </authorList>
    </citation>
    <scope>NUCLEOTIDE SEQUENCE [LARGE SCALE GENOMIC DNA]</scope>
    <source>
        <strain evidence="23 24">IG16b</strain>
    </source>
</reference>
<organism evidence="23 24">
    <name type="scientific">Lacunisphaera limnophila</name>
    <dbReference type="NCBI Taxonomy" id="1838286"/>
    <lineage>
        <taxon>Bacteria</taxon>
        <taxon>Pseudomonadati</taxon>
        <taxon>Verrucomicrobiota</taxon>
        <taxon>Opitutia</taxon>
        <taxon>Opitutales</taxon>
        <taxon>Opitutaceae</taxon>
        <taxon>Lacunisphaera</taxon>
    </lineage>
</organism>
<evidence type="ECO:0000256" key="13">
    <source>
        <dbReference type="ARBA" id="ARBA00022777"/>
    </source>
</evidence>
<dbReference type="InterPro" id="IPR006318">
    <property type="entry name" value="PTS_EI-like"/>
</dbReference>
<feature type="active site" description="Tele-phosphohistidine intermediate" evidence="17">
    <location>
        <position position="203"/>
    </location>
</feature>
<dbReference type="InterPro" id="IPR036637">
    <property type="entry name" value="Phosphohistidine_dom_sf"/>
</dbReference>
<dbReference type="InterPro" id="IPR040442">
    <property type="entry name" value="Pyrv_kinase-like_dom_sf"/>
</dbReference>
<name>A0A1D8AVH4_9BACT</name>
<evidence type="ECO:0000256" key="15">
    <source>
        <dbReference type="ARBA" id="ARBA00033235"/>
    </source>
</evidence>
<dbReference type="InterPro" id="IPR023151">
    <property type="entry name" value="PEP_util_CS"/>
</dbReference>
<evidence type="ECO:0000256" key="10">
    <source>
        <dbReference type="ARBA" id="ARBA00022679"/>
    </source>
</evidence>
<keyword evidence="8 16" id="KW-0963">Cytoplasm</keyword>
<dbReference type="InterPro" id="IPR050499">
    <property type="entry name" value="PEP-utilizing_PTS_enzyme"/>
</dbReference>
<comment type="catalytic activity">
    <reaction evidence="1 16">
        <text>L-histidyl-[protein] + phosphoenolpyruvate = N(pros)-phospho-L-histidyl-[protein] + pyruvate</text>
        <dbReference type="Rhea" id="RHEA:23880"/>
        <dbReference type="Rhea" id="RHEA-COMP:9745"/>
        <dbReference type="Rhea" id="RHEA-COMP:9746"/>
        <dbReference type="ChEBI" id="CHEBI:15361"/>
        <dbReference type="ChEBI" id="CHEBI:29979"/>
        <dbReference type="ChEBI" id="CHEBI:58702"/>
        <dbReference type="ChEBI" id="CHEBI:64837"/>
        <dbReference type="EC" id="2.7.3.9"/>
    </reaction>
</comment>
<dbReference type="STRING" id="1838286.Verru16b_01966"/>
<dbReference type="Pfam" id="PF02896">
    <property type="entry name" value="PEP-utilizers_C"/>
    <property type="match status" value="1"/>
</dbReference>
<dbReference type="InterPro" id="IPR036618">
    <property type="entry name" value="PtsI_HPr-bd_sf"/>
</dbReference>
<evidence type="ECO:0000256" key="12">
    <source>
        <dbReference type="ARBA" id="ARBA00022723"/>
    </source>
</evidence>
<dbReference type="GO" id="GO:0046872">
    <property type="term" value="F:metal ion binding"/>
    <property type="evidence" value="ECO:0007669"/>
    <property type="project" value="UniProtKB-KW"/>
</dbReference>
<evidence type="ECO:0000256" key="17">
    <source>
        <dbReference type="PIRSR" id="PIRSR000732-1"/>
    </source>
</evidence>
<dbReference type="AlphaFoldDB" id="A0A1D8AVH4"/>
<feature type="domain" description="PEP-utilising enzyme C-terminal" evidence="21">
    <location>
        <begin position="269"/>
        <end position="556"/>
    </location>
</feature>
<evidence type="ECO:0000259" key="20">
    <source>
        <dbReference type="Pfam" id="PF00391"/>
    </source>
</evidence>
<dbReference type="InterPro" id="IPR008279">
    <property type="entry name" value="PEP-util_enz_mobile_dom"/>
</dbReference>
<keyword evidence="11 16" id="KW-0598">Phosphotransferase system</keyword>
<keyword evidence="7 16" id="KW-0813">Transport</keyword>
<dbReference type="PANTHER" id="PTHR46244">
    <property type="entry name" value="PHOSPHOENOLPYRUVATE-PROTEIN PHOSPHOTRANSFERASE"/>
    <property type="match status" value="1"/>
</dbReference>
<dbReference type="SUPFAM" id="SSF52009">
    <property type="entry name" value="Phosphohistidine domain"/>
    <property type="match status" value="1"/>
</dbReference>